<dbReference type="OrthoDB" id="420076at2759"/>
<gene>
    <name evidence="11" type="ORF">M569_04798</name>
</gene>
<comment type="caution">
    <text evidence="11">The sequence shown here is derived from an EMBL/GenBank/DDBJ whole genome shotgun (WGS) entry which is preliminary data.</text>
</comment>
<evidence type="ECO:0000256" key="9">
    <source>
        <dbReference type="RuleBase" id="RU003465"/>
    </source>
</evidence>
<dbReference type="InterPro" id="IPR036457">
    <property type="entry name" value="PPM-type-like_dom_sf"/>
</dbReference>
<dbReference type="InterPro" id="IPR000222">
    <property type="entry name" value="PP2C_BS"/>
</dbReference>
<keyword evidence="4" id="KW-0479">Metal-binding</keyword>
<evidence type="ECO:0000256" key="6">
    <source>
        <dbReference type="ARBA" id="ARBA00022842"/>
    </source>
</evidence>
<evidence type="ECO:0000256" key="3">
    <source>
        <dbReference type="ARBA" id="ARBA00013081"/>
    </source>
</evidence>
<dbReference type="SMART" id="SM00332">
    <property type="entry name" value="PP2Cc"/>
    <property type="match status" value="1"/>
</dbReference>
<reference evidence="11 12" key="1">
    <citation type="journal article" date="2013" name="BMC Genomics">
        <title>The miniature genome of a carnivorous plant Genlisea aurea contains a low number of genes and short non-coding sequences.</title>
        <authorList>
            <person name="Leushkin E.V."/>
            <person name="Sutormin R.A."/>
            <person name="Nabieva E.R."/>
            <person name="Penin A.A."/>
            <person name="Kondrashov A.S."/>
            <person name="Logacheva M.D."/>
        </authorList>
    </citation>
    <scope>NUCLEOTIDE SEQUENCE [LARGE SCALE GENOMIC DNA]</scope>
</reference>
<dbReference type="SUPFAM" id="SSF81606">
    <property type="entry name" value="PP2C-like"/>
    <property type="match status" value="1"/>
</dbReference>
<dbReference type="EMBL" id="AUSU01001877">
    <property type="protein sequence ID" value="EPS69964.1"/>
    <property type="molecule type" value="Genomic_DNA"/>
</dbReference>
<dbReference type="PROSITE" id="PS01032">
    <property type="entry name" value="PPM_1"/>
    <property type="match status" value="1"/>
</dbReference>
<name>S8CRV1_9LAMI</name>
<evidence type="ECO:0000256" key="8">
    <source>
        <dbReference type="ARBA" id="ARBA00023211"/>
    </source>
</evidence>
<dbReference type="GO" id="GO:0004722">
    <property type="term" value="F:protein serine/threonine phosphatase activity"/>
    <property type="evidence" value="ECO:0007669"/>
    <property type="project" value="UniProtKB-EC"/>
</dbReference>
<evidence type="ECO:0000256" key="4">
    <source>
        <dbReference type="ARBA" id="ARBA00022723"/>
    </source>
</evidence>
<dbReference type="Gene3D" id="3.60.40.10">
    <property type="entry name" value="PPM-type phosphatase domain"/>
    <property type="match status" value="1"/>
</dbReference>
<comment type="cofactor">
    <cofactor evidence="1">
        <name>Mn(2+)</name>
        <dbReference type="ChEBI" id="CHEBI:29035"/>
    </cofactor>
</comment>
<dbReference type="InterPro" id="IPR015655">
    <property type="entry name" value="PP2C"/>
</dbReference>
<proteinExistence type="inferred from homology"/>
<keyword evidence="8" id="KW-0464">Manganese</keyword>
<feature type="non-terminal residue" evidence="11">
    <location>
        <position position="1"/>
    </location>
</feature>
<evidence type="ECO:0000259" key="10">
    <source>
        <dbReference type="PROSITE" id="PS51746"/>
    </source>
</evidence>
<dbReference type="Pfam" id="PF00481">
    <property type="entry name" value="PP2C"/>
    <property type="match status" value="1"/>
</dbReference>
<sequence length="350" mass="38722">DPLLWSKDIFKHTHGAFSFAVVQANAELEDQSQAVIGPDATFFGVFDGHGGPETARYANVNLYQHLLRKARRINRITEEVLKNAFSDTEISFLDFVRRNSDTSSKLRAVGTCCLVGVIWEKSVYIANLGDSRAVLGYVDRRSHKVIAEQLTKDHNPNREEIRAELREANPDDPNIVVYREGAWRVKDIIQISRSIGDAYLKSPEFALGPALPKFQLPVPLTRAALSAEPSVIIRELQGNDKFIIFASDGLWDLLSIQEAVEVVEKNPRQGIARRLIVTAMRKVVASGRITEEALKGTGAGARRPLHDDITVFVMYIDRIGGASSSSSSSSPFVPQISVRGFMNETAAADF</sequence>
<evidence type="ECO:0000256" key="5">
    <source>
        <dbReference type="ARBA" id="ARBA00022801"/>
    </source>
</evidence>
<evidence type="ECO:0000313" key="11">
    <source>
        <dbReference type="EMBL" id="EPS69964.1"/>
    </source>
</evidence>
<evidence type="ECO:0000256" key="2">
    <source>
        <dbReference type="ARBA" id="ARBA00001946"/>
    </source>
</evidence>
<keyword evidence="7 9" id="KW-0904">Protein phosphatase</keyword>
<dbReference type="PANTHER" id="PTHR47992">
    <property type="entry name" value="PROTEIN PHOSPHATASE"/>
    <property type="match status" value="1"/>
</dbReference>
<feature type="non-terminal residue" evidence="11">
    <location>
        <position position="350"/>
    </location>
</feature>
<evidence type="ECO:0000256" key="7">
    <source>
        <dbReference type="ARBA" id="ARBA00022912"/>
    </source>
</evidence>
<organism evidence="11 12">
    <name type="scientific">Genlisea aurea</name>
    <dbReference type="NCBI Taxonomy" id="192259"/>
    <lineage>
        <taxon>Eukaryota</taxon>
        <taxon>Viridiplantae</taxon>
        <taxon>Streptophyta</taxon>
        <taxon>Embryophyta</taxon>
        <taxon>Tracheophyta</taxon>
        <taxon>Spermatophyta</taxon>
        <taxon>Magnoliopsida</taxon>
        <taxon>eudicotyledons</taxon>
        <taxon>Gunneridae</taxon>
        <taxon>Pentapetalae</taxon>
        <taxon>asterids</taxon>
        <taxon>lamiids</taxon>
        <taxon>Lamiales</taxon>
        <taxon>Lentibulariaceae</taxon>
        <taxon>Genlisea</taxon>
    </lineage>
</organism>
<keyword evidence="12" id="KW-1185">Reference proteome</keyword>
<evidence type="ECO:0000256" key="1">
    <source>
        <dbReference type="ARBA" id="ARBA00001936"/>
    </source>
</evidence>
<evidence type="ECO:0000313" key="12">
    <source>
        <dbReference type="Proteomes" id="UP000015453"/>
    </source>
</evidence>
<comment type="similarity">
    <text evidence="9">Belongs to the PP2C family.</text>
</comment>
<dbReference type="CDD" id="cd00143">
    <property type="entry name" value="PP2Cc"/>
    <property type="match status" value="1"/>
</dbReference>
<keyword evidence="6" id="KW-0460">Magnesium</keyword>
<dbReference type="EC" id="3.1.3.16" evidence="3"/>
<comment type="cofactor">
    <cofactor evidence="2">
        <name>Mg(2+)</name>
        <dbReference type="ChEBI" id="CHEBI:18420"/>
    </cofactor>
</comment>
<keyword evidence="5 9" id="KW-0378">Hydrolase</keyword>
<feature type="domain" description="PPM-type phosphatase" evidence="10">
    <location>
        <begin position="16"/>
        <end position="316"/>
    </location>
</feature>
<accession>S8CRV1</accession>
<dbReference type="Proteomes" id="UP000015453">
    <property type="component" value="Unassembled WGS sequence"/>
</dbReference>
<dbReference type="PROSITE" id="PS51746">
    <property type="entry name" value="PPM_2"/>
    <property type="match status" value="1"/>
</dbReference>
<dbReference type="AlphaFoldDB" id="S8CRV1"/>
<dbReference type="GO" id="GO:0046872">
    <property type="term" value="F:metal ion binding"/>
    <property type="evidence" value="ECO:0007669"/>
    <property type="project" value="UniProtKB-KW"/>
</dbReference>
<dbReference type="InterPro" id="IPR001932">
    <property type="entry name" value="PPM-type_phosphatase-like_dom"/>
</dbReference>
<protein>
    <recommendedName>
        <fullName evidence="3">protein-serine/threonine phosphatase</fullName>
        <ecNumber evidence="3">3.1.3.16</ecNumber>
    </recommendedName>
</protein>